<proteinExistence type="predicted"/>
<dbReference type="RefSeq" id="WP_064790670.1">
    <property type="nucleotide sequence ID" value="NZ_CP031555.1"/>
</dbReference>
<dbReference type="Pfam" id="PF14525">
    <property type="entry name" value="AraC_binding_2"/>
    <property type="match status" value="1"/>
</dbReference>
<accession>A0ABM6XZX6</accession>
<name>A0ABM6XZX6_9PROT</name>
<dbReference type="PANTHER" id="PTHR46796">
    <property type="entry name" value="HTH-TYPE TRANSCRIPTIONAL ACTIVATOR RHAS-RELATED"/>
    <property type="match status" value="1"/>
</dbReference>
<evidence type="ECO:0000256" key="1">
    <source>
        <dbReference type="ARBA" id="ARBA00023015"/>
    </source>
</evidence>
<keyword evidence="6" id="KW-1185">Reference proteome</keyword>
<reference evidence="5 6" key="1">
    <citation type="submission" date="2018-08" db="EMBL/GenBank/DDBJ databases">
        <title>Complete genome sequence of type strain Thalassospira indica MCCC 1A01103T, isolated from isolated from deep seawater of the Indian Ocean.</title>
        <authorList>
            <person name="Liu Y."/>
        </authorList>
    </citation>
    <scope>NUCLEOTIDE SEQUENCE [LARGE SCALE GENOMIC DNA]</scope>
    <source>
        <strain evidence="5 6">PB8BT</strain>
    </source>
</reference>
<evidence type="ECO:0000313" key="5">
    <source>
        <dbReference type="EMBL" id="AXO15265.1"/>
    </source>
</evidence>
<keyword evidence="1" id="KW-0805">Transcription regulation</keyword>
<evidence type="ECO:0000256" key="2">
    <source>
        <dbReference type="ARBA" id="ARBA00023125"/>
    </source>
</evidence>
<sequence length="326" mass="35800">MNYLKNHQIFESQDLSETQAFLSDMNSIDTIDALGKNASTDVSIQSAAIADITLLGASFGAGRIHLKTPAIETDDLFLLFVNSGNGQVKHGAHEFEISPQRGLMRNMRVPLSAIEDDFSALGAHLPVSTMRKHAHALTGRDIFRNELVFDAAIDVTLPGQGHVVDTLHYIANAVDGPLYGLENSIILAELRDLLLTNILMQLPNSYLDILHDRPSTVALPRYVKRARDYIHEYADSAIHLADLVAYAGCGYRTLLVGFNDVYGMAPMAYLKTIRLNRAHNELLEAAPGTTVAKVADKWGFGHAGRFAQSYAVHFGVSPSETLKRCR</sequence>
<protein>
    <submittedName>
        <fullName evidence="5">AraC family transcriptional regulator</fullName>
    </submittedName>
</protein>
<dbReference type="InterPro" id="IPR050204">
    <property type="entry name" value="AraC_XylS_family_regulators"/>
</dbReference>
<dbReference type="PROSITE" id="PS01124">
    <property type="entry name" value="HTH_ARAC_FAMILY_2"/>
    <property type="match status" value="1"/>
</dbReference>
<dbReference type="SMART" id="SM00342">
    <property type="entry name" value="HTH_ARAC"/>
    <property type="match status" value="1"/>
</dbReference>
<dbReference type="InterPro" id="IPR018060">
    <property type="entry name" value="HTH_AraC"/>
</dbReference>
<evidence type="ECO:0000256" key="3">
    <source>
        <dbReference type="ARBA" id="ARBA00023163"/>
    </source>
</evidence>
<dbReference type="Pfam" id="PF12833">
    <property type="entry name" value="HTH_18"/>
    <property type="match status" value="1"/>
</dbReference>
<dbReference type="InterPro" id="IPR035418">
    <property type="entry name" value="AraC-bd_2"/>
</dbReference>
<keyword evidence="2" id="KW-0238">DNA-binding</keyword>
<dbReference type="EMBL" id="CP031555">
    <property type="protein sequence ID" value="AXO15265.1"/>
    <property type="molecule type" value="Genomic_DNA"/>
</dbReference>
<feature type="domain" description="HTH araC/xylS-type" evidence="4">
    <location>
        <begin position="224"/>
        <end position="324"/>
    </location>
</feature>
<keyword evidence="3" id="KW-0804">Transcription</keyword>
<dbReference type="Proteomes" id="UP000256971">
    <property type="component" value="Chromosome"/>
</dbReference>
<gene>
    <name evidence="5" type="ORF">DY252_14265</name>
</gene>
<dbReference type="InterPro" id="IPR009057">
    <property type="entry name" value="Homeodomain-like_sf"/>
</dbReference>
<evidence type="ECO:0000313" key="6">
    <source>
        <dbReference type="Proteomes" id="UP000256971"/>
    </source>
</evidence>
<evidence type="ECO:0000259" key="4">
    <source>
        <dbReference type="PROSITE" id="PS01124"/>
    </source>
</evidence>
<dbReference type="PANTHER" id="PTHR46796:SF12">
    <property type="entry name" value="HTH-TYPE DNA-BINDING TRANSCRIPTIONAL ACTIVATOR EUTR"/>
    <property type="match status" value="1"/>
</dbReference>
<organism evidence="5 6">
    <name type="scientific">Thalassospira indica</name>
    <dbReference type="NCBI Taxonomy" id="1891279"/>
    <lineage>
        <taxon>Bacteria</taxon>
        <taxon>Pseudomonadati</taxon>
        <taxon>Pseudomonadota</taxon>
        <taxon>Alphaproteobacteria</taxon>
        <taxon>Rhodospirillales</taxon>
        <taxon>Thalassospiraceae</taxon>
        <taxon>Thalassospira</taxon>
    </lineage>
</organism>
<dbReference type="Gene3D" id="1.10.10.60">
    <property type="entry name" value="Homeodomain-like"/>
    <property type="match status" value="1"/>
</dbReference>
<dbReference type="SUPFAM" id="SSF46689">
    <property type="entry name" value="Homeodomain-like"/>
    <property type="match status" value="2"/>
</dbReference>